<evidence type="ECO:0000313" key="2">
    <source>
        <dbReference type="EMBL" id="GGW36008.1"/>
    </source>
</evidence>
<organism evidence="2 3">
    <name type="scientific">Gemmobacter lanyuensis</name>
    <dbReference type="NCBI Taxonomy" id="1054497"/>
    <lineage>
        <taxon>Bacteria</taxon>
        <taxon>Pseudomonadati</taxon>
        <taxon>Pseudomonadota</taxon>
        <taxon>Alphaproteobacteria</taxon>
        <taxon>Rhodobacterales</taxon>
        <taxon>Paracoccaceae</taxon>
        <taxon>Gemmobacter</taxon>
    </lineage>
</organism>
<accession>A0A918IWT6</accession>
<evidence type="ECO:0000313" key="3">
    <source>
        <dbReference type="Proteomes" id="UP000628984"/>
    </source>
</evidence>
<sequence>MTLALILMFGLAAFGLLFPMAATLWQRLRRPVPTARQRALLRAEAQRLARRGRIAAITSDTRLPGAGLKPLGEVWLTRPAKDQDVTDALAQKAVRLFPEARALTGLTVRPHKGGREWRATACAPRQPRPRPARAPVLIDGSNVVNWEVNAGLTQRPSLRPLIGVIDQLLNEGQTPTVIFDASIGHRLGRGYQSATDLKRRLNRPAIEVLVVDKGTNADTVLLATASRLGADIVTNDLYRDHARPPEVQLRPGFSIGGEVELCPTAP</sequence>
<protein>
    <recommendedName>
        <fullName evidence="1">RNase NYN domain-containing protein</fullName>
    </recommendedName>
</protein>
<gene>
    <name evidence="2" type="ORF">GCM10011452_25550</name>
</gene>
<proteinExistence type="predicted"/>
<dbReference type="EMBL" id="BMYQ01000008">
    <property type="protein sequence ID" value="GGW36008.1"/>
    <property type="molecule type" value="Genomic_DNA"/>
</dbReference>
<keyword evidence="3" id="KW-1185">Reference proteome</keyword>
<evidence type="ECO:0000259" key="1">
    <source>
        <dbReference type="Pfam" id="PF11977"/>
    </source>
</evidence>
<dbReference type="Gene3D" id="3.40.50.11980">
    <property type="match status" value="1"/>
</dbReference>
<dbReference type="RefSeq" id="WP_189634271.1">
    <property type="nucleotide sequence ID" value="NZ_BMYQ01000008.1"/>
</dbReference>
<name>A0A918IWT6_9RHOB</name>
<dbReference type="Proteomes" id="UP000628984">
    <property type="component" value="Unassembled WGS sequence"/>
</dbReference>
<dbReference type="AlphaFoldDB" id="A0A918IWT6"/>
<dbReference type="Pfam" id="PF11977">
    <property type="entry name" value="RNase_Zc3h12a"/>
    <property type="match status" value="1"/>
</dbReference>
<reference evidence="2" key="2">
    <citation type="submission" date="2020-09" db="EMBL/GenBank/DDBJ databases">
        <authorList>
            <person name="Sun Q."/>
            <person name="Kim S."/>
        </authorList>
    </citation>
    <scope>NUCLEOTIDE SEQUENCE</scope>
    <source>
        <strain evidence="2">KCTC 23714</strain>
    </source>
</reference>
<comment type="caution">
    <text evidence="2">The sequence shown here is derived from an EMBL/GenBank/DDBJ whole genome shotgun (WGS) entry which is preliminary data.</text>
</comment>
<dbReference type="InterPro" id="IPR021869">
    <property type="entry name" value="RNase_Zc3h12_NYN"/>
</dbReference>
<feature type="domain" description="RNase NYN" evidence="1">
    <location>
        <begin position="134"/>
        <end position="243"/>
    </location>
</feature>
<reference evidence="2" key="1">
    <citation type="journal article" date="2014" name="Int. J. Syst. Evol. Microbiol.">
        <title>Complete genome sequence of Corynebacterium casei LMG S-19264T (=DSM 44701T), isolated from a smear-ripened cheese.</title>
        <authorList>
            <consortium name="US DOE Joint Genome Institute (JGI-PGF)"/>
            <person name="Walter F."/>
            <person name="Albersmeier A."/>
            <person name="Kalinowski J."/>
            <person name="Ruckert C."/>
        </authorList>
    </citation>
    <scope>NUCLEOTIDE SEQUENCE</scope>
    <source>
        <strain evidence="2">KCTC 23714</strain>
    </source>
</reference>